<keyword evidence="3" id="KW-1185">Reference proteome</keyword>
<proteinExistence type="predicted"/>
<organism evidence="2 3">
    <name type="scientific">Flavobacterium cyanobacteriorum</name>
    <dbReference type="NCBI Taxonomy" id="2022802"/>
    <lineage>
        <taxon>Bacteria</taxon>
        <taxon>Pseudomonadati</taxon>
        <taxon>Bacteroidota</taxon>
        <taxon>Flavobacteriia</taxon>
        <taxon>Flavobacteriales</taxon>
        <taxon>Flavobacteriaceae</taxon>
        <taxon>Flavobacterium</taxon>
    </lineage>
</organism>
<feature type="compositionally biased region" description="Polar residues" evidence="1">
    <location>
        <begin position="26"/>
        <end position="42"/>
    </location>
</feature>
<evidence type="ECO:0000313" key="3">
    <source>
        <dbReference type="Proteomes" id="UP000216605"/>
    </source>
</evidence>
<sequence>MENNNNRNNGHESHDYTYRHDDEQQHNSMGSHIDQDTGSNMRGQGMGNHDNFNDAAMDNSAEGSRQAGQEWEEGDSSQESVYRGGSRDQNDMEGGWDATTDTGRIGGTSHDINEGRDGRSNSQSMGGRGNEPDDWDAGSHSMSSDDDGQAWRDRMRSSDSKTFNEDEPAWKARNGESENVEGNDNEGGSGADYGSRNAGTGNNNWDANDQMKRGSGIRDGEEDRNAAY</sequence>
<dbReference type="Proteomes" id="UP000216605">
    <property type="component" value="Unassembled WGS sequence"/>
</dbReference>
<feature type="compositionally biased region" description="Basic and acidic residues" evidence="1">
    <location>
        <begin position="149"/>
        <end position="176"/>
    </location>
</feature>
<evidence type="ECO:0000313" key="2">
    <source>
        <dbReference type="EMBL" id="OYQ46921.1"/>
    </source>
</evidence>
<dbReference type="AlphaFoldDB" id="A0A255ZZW2"/>
<evidence type="ECO:0000256" key="1">
    <source>
        <dbReference type="SAM" id="MobiDB-lite"/>
    </source>
</evidence>
<dbReference type="RefSeq" id="WP_094411787.1">
    <property type="nucleotide sequence ID" value="NZ_NOXV01000105.1"/>
</dbReference>
<gene>
    <name evidence="2" type="ORF">CHU92_01215</name>
</gene>
<feature type="region of interest" description="Disordered" evidence="1">
    <location>
        <begin position="1"/>
        <end position="228"/>
    </location>
</feature>
<accession>A0A255ZZW2</accession>
<feature type="compositionally biased region" description="Polar residues" evidence="1">
    <location>
        <begin position="197"/>
        <end position="207"/>
    </location>
</feature>
<name>A0A255ZZW2_9FLAO</name>
<protein>
    <submittedName>
        <fullName evidence="2">Uncharacterized protein</fullName>
    </submittedName>
</protein>
<dbReference type="OrthoDB" id="1358163at2"/>
<feature type="compositionally biased region" description="Basic and acidic residues" evidence="1">
    <location>
        <begin position="9"/>
        <end position="25"/>
    </location>
</feature>
<feature type="compositionally biased region" description="Basic and acidic residues" evidence="1">
    <location>
        <begin position="209"/>
        <end position="228"/>
    </location>
</feature>
<dbReference type="EMBL" id="NOXV01000105">
    <property type="protein sequence ID" value="OYQ46921.1"/>
    <property type="molecule type" value="Genomic_DNA"/>
</dbReference>
<comment type="caution">
    <text evidence="2">The sequence shown here is derived from an EMBL/GenBank/DDBJ whole genome shotgun (WGS) entry which is preliminary data.</text>
</comment>
<reference evidence="2 3" key="1">
    <citation type="submission" date="2017-07" db="EMBL/GenBank/DDBJ databases">
        <title>Flavobacterium cyanobacteriorum sp. nov., isolated from cyanobacterial aggregates in a eutrophic lake.</title>
        <authorList>
            <person name="Cai H."/>
        </authorList>
    </citation>
    <scope>NUCLEOTIDE SEQUENCE [LARGE SCALE GENOMIC DNA]</scope>
    <source>
        <strain evidence="2 3">TH021</strain>
    </source>
</reference>